<dbReference type="InterPro" id="IPR001932">
    <property type="entry name" value="PPM-type_phosphatase-like_dom"/>
</dbReference>
<protein>
    <submittedName>
        <fullName evidence="8">Protein kinase</fullName>
    </submittedName>
</protein>
<dbReference type="PANTHER" id="PTHR43289">
    <property type="entry name" value="MITOGEN-ACTIVATED PROTEIN KINASE KINASE KINASE 20-RELATED"/>
    <property type="match status" value="1"/>
</dbReference>
<keyword evidence="9" id="KW-1185">Reference proteome</keyword>
<dbReference type="SUPFAM" id="SSF56112">
    <property type="entry name" value="Protein kinase-like (PK-like)"/>
    <property type="match status" value="1"/>
</dbReference>
<dbReference type="PROSITE" id="PS51746">
    <property type="entry name" value="PPM_2"/>
    <property type="match status" value="1"/>
</dbReference>
<evidence type="ECO:0000256" key="1">
    <source>
        <dbReference type="ARBA" id="ARBA00022679"/>
    </source>
</evidence>
<dbReference type="SMART" id="SM00331">
    <property type="entry name" value="PP2C_SIG"/>
    <property type="match status" value="1"/>
</dbReference>
<feature type="transmembrane region" description="Helical" evidence="5">
    <location>
        <begin position="554"/>
        <end position="572"/>
    </location>
</feature>
<evidence type="ECO:0000256" key="5">
    <source>
        <dbReference type="SAM" id="Phobius"/>
    </source>
</evidence>
<dbReference type="InterPro" id="IPR036457">
    <property type="entry name" value="PPM-type-like_dom_sf"/>
</dbReference>
<keyword evidence="3 8" id="KW-0418">Kinase</keyword>
<sequence length="575" mass="64119">MDALRVAVGQHSQAGCKRVNQDFHGAALPAEPQRSAKGIAVALADGIGSSAVSQVASAAAVRGFLEDYYGTSEAWSVRRAAQCVLAATNSWLHAQNQRGDARFDKERGYVCTFSALIFKGRDVHLLHVGDARVYRLHAQAWEQLSDDHRVRLSSRESYLGRALGVGPTVEADYRCWPAEAGEVYLLASDGAYEYLDHADARQALAEHPGDLDAAAAKLVAIALARGSQDNATVQLVRVEALPDSDAAGLWRQRAELALPPPLQPRMEFEGYRIERELYASARCHVHLARDLEDGACIALKTPSVDLREDPAYLDRFLLEEWVARRIDNAHVLRPHAVTRARRYLYTAMEFIDGQTLAQWMRDHPRPALADVRQLVEQVARGLQAFHRREMLHQDLRPDNVMIDRTGTARIIDFAAVHVAGLEEGMVDPHARAPLGALQYVAPEYFLGQPGTTASDLFTLAVVTYQMLAGQLPYGLQVTRLRQAGELRGLRYVSVRERRPDLPPWIDQALRKALHPLPHKRHEALSEFLEDLRASPRQQRLRDAPALIERNPVRFWQGLSLLLALAVVLLLGLRWG</sequence>
<evidence type="ECO:0000259" key="6">
    <source>
        <dbReference type="PROSITE" id="PS50011"/>
    </source>
</evidence>
<accession>A0ABN4TU79</accession>
<dbReference type="CDD" id="cd14014">
    <property type="entry name" value="STKc_PknB_like"/>
    <property type="match status" value="1"/>
</dbReference>
<dbReference type="Gene3D" id="1.10.510.10">
    <property type="entry name" value="Transferase(Phosphotransferase) domain 1"/>
    <property type="match status" value="1"/>
</dbReference>
<reference evidence="8 9" key="1">
    <citation type="submission" date="2016-10" db="EMBL/GenBank/DDBJ databases">
        <title>Complete genome sequences of three Cupriavidus strains isolated from various Malaysian environments.</title>
        <authorList>
            <person name="Abdullah A.A.-A."/>
            <person name="Shafie N.A.H."/>
            <person name="Lau N.S."/>
        </authorList>
    </citation>
    <scope>NUCLEOTIDE SEQUENCE [LARGE SCALE GENOMIC DNA]</scope>
    <source>
        <strain evidence="8 9">USMAA1020</strain>
    </source>
</reference>
<dbReference type="PROSITE" id="PS50011">
    <property type="entry name" value="PROTEIN_KINASE_DOM"/>
    <property type="match status" value="1"/>
</dbReference>
<proteinExistence type="predicted"/>
<keyword evidence="1" id="KW-0808">Transferase</keyword>
<keyword evidence="4" id="KW-0067">ATP-binding</keyword>
<keyword evidence="5" id="KW-0812">Transmembrane</keyword>
<dbReference type="InterPro" id="IPR000719">
    <property type="entry name" value="Prot_kinase_dom"/>
</dbReference>
<dbReference type="SMART" id="SM00332">
    <property type="entry name" value="PP2Cc"/>
    <property type="match status" value="1"/>
</dbReference>
<keyword evidence="5" id="KW-0472">Membrane</keyword>
<feature type="domain" description="PPM-type phosphatase" evidence="7">
    <location>
        <begin position="7"/>
        <end position="238"/>
    </location>
</feature>
<evidence type="ECO:0000259" key="7">
    <source>
        <dbReference type="PROSITE" id="PS51746"/>
    </source>
</evidence>
<organism evidence="8 9">
    <name type="scientific">Cupriavidus malaysiensis</name>
    <dbReference type="NCBI Taxonomy" id="367825"/>
    <lineage>
        <taxon>Bacteria</taxon>
        <taxon>Pseudomonadati</taxon>
        <taxon>Pseudomonadota</taxon>
        <taxon>Betaproteobacteria</taxon>
        <taxon>Burkholderiales</taxon>
        <taxon>Burkholderiaceae</taxon>
        <taxon>Cupriavidus</taxon>
    </lineage>
</organism>
<evidence type="ECO:0000313" key="9">
    <source>
        <dbReference type="Proteomes" id="UP000177515"/>
    </source>
</evidence>
<dbReference type="RefSeq" id="WP_071071029.1">
    <property type="nucleotide sequence ID" value="NZ_CP017755.1"/>
</dbReference>
<dbReference type="Pfam" id="PF13672">
    <property type="entry name" value="PP2C_2"/>
    <property type="match status" value="1"/>
</dbReference>
<dbReference type="Proteomes" id="UP000177515">
    <property type="component" value="Chromosome 2"/>
</dbReference>
<dbReference type="SUPFAM" id="SSF81606">
    <property type="entry name" value="PP2C-like"/>
    <property type="match status" value="1"/>
</dbReference>
<gene>
    <name evidence="8" type="ORF">BKK80_20725</name>
</gene>
<dbReference type="PROSITE" id="PS00109">
    <property type="entry name" value="PROTEIN_KINASE_TYR"/>
    <property type="match status" value="1"/>
</dbReference>
<dbReference type="GO" id="GO:0016301">
    <property type="term" value="F:kinase activity"/>
    <property type="evidence" value="ECO:0007669"/>
    <property type="project" value="UniProtKB-KW"/>
</dbReference>
<dbReference type="Pfam" id="PF00069">
    <property type="entry name" value="Pkinase"/>
    <property type="match status" value="1"/>
</dbReference>
<feature type="domain" description="Protein kinase" evidence="6">
    <location>
        <begin position="271"/>
        <end position="540"/>
    </location>
</feature>
<evidence type="ECO:0000256" key="2">
    <source>
        <dbReference type="ARBA" id="ARBA00022741"/>
    </source>
</evidence>
<dbReference type="PANTHER" id="PTHR43289:SF6">
    <property type="entry name" value="SERINE_THREONINE-PROTEIN KINASE NEKL-3"/>
    <property type="match status" value="1"/>
</dbReference>
<keyword evidence="5" id="KW-1133">Transmembrane helix</keyword>
<dbReference type="Gene3D" id="3.60.40.10">
    <property type="entry name" value="PPM-type phosphatase domain"/>
    <property type="match status" value="1"/>
</dbReference>
<evidence type="ECO:0000256" key="3">
    <source>
        <dbReference type="ARBA" id="ARBA00022777"/>
    </source>
</evidence>
<dbReference type="Gene3D" id="3.30.200.20">
    <property type="entry name" value="Phosphorylase Kinase, domain 1"/>
    <property type="match status" value="1"/>
</dbReference>
<keyword evidence="2" id="KW-0547">Nucleotide-binding</keyword>
<evidence type="ECO:0000256" key="4">
    <source>
        <dbReference type="ARBA" id="ARBA00022840"/>
    </source>
</evidence>
<name>A0ABN4TU79_9BURK</name>
<dbReference type="InterPro" id="IPR008266">
    <property type="entry name" value="Tyr_kinase_AS"/>
</dbReference>
<dbReference type="EMBL" id="CP017755">
    <property type="protein sequence ID" value="AOZ08395.1"/>
    <property type="molecule type" value="Genomic_DNA"/>
</dbReference>
<dbReference type="InterPro" id="IPR011009">
    <property type="entry name" value="Kinase-like_dom_sf"/>
</dbReference>
<evidence type="ECO:0000313" key="8">
    <source>
        <dbReference type="EMBL" id="AOZ08395.1"/>
    </source>
</evidence>